<dbReference type="Proteomes" id="UP000612855">
    <property type="component" value="Unassembled WGS sequence"/>
</dbReference>
<accession>A0A916ZXI5</accession>
<feature type="transmembrane region" description="Helical" evidence="6">
    <location>
        <begin position="180"/>
        <end position="202"/>
    </location>
</feature>
<keyword evidence="8" id="KW-1185">Reference proteome</keyword>
<evidence type="ECO:0000256" key="6">
    <source>
        <dbReference type="SAM" id="Phobius"/>
    </source>
</evidence>
<keyword evidence="2 6" id="KW-0812">Transmembrane</keyword>
<evidence type="ECO:0000256" key="3">
    <source>
        <dbReference type="ARBA" id="ARBA00022801"/>
    </source>
</evidence>
<name>A0A916ZXI5_9RHOB</name>
<dbReference type="GO" id="GO:0016811">
    <property type="term" value="F:hydrolase activity, acting on carbon-nitrogen (but not peptide) bonds, in linear amides"/>
    <property type="evidence" value="ECO:0007669"/>
    <property type="project" value="InterPro"/>
</dbReference>
<evidence type="ECO:0000313" key="7">
    <source>
        <dbReference type="EMBL" id="GGE17986.1"/>
    </source>
</evidence>
<proteinExistence type="predicted"/>
<dbReference type="RefSeq" id="WP_188475911.1">
    <property type="nucleotide sequence ID" value="NZ_BMFJ01000001.1"/>
</dbReference>
<dbReference type="EMBL" id="BMFJ01000001">
    <property type="protein sequence ID" value="GGE17986.1"/>
    <property type="molecule type" value="Genomic_DNA"/>
</dbReference>
<keyword evidence="5 6" id="KW-0472">Membrane</keyword>
<reference evidence="8" key="1">
    <citation type="journal article" date="2019" name="Int. J. Syst. Evol. Microbiol.">
        <title>The Global Catalogue of Microorganisms (GCM) 10K type strain sequencing project: providing services to taxonomists for standard genome sequencing and annotation.</title>
        <authorList>
            <consortium name="The Broad Institute Genomics Platform"/>
            <consortium name="The Broad Institute Genome Sequencing Center for Infectious Disease"/>
            <person name="Wu L."/>
            <person name="Ma J."/>
        </authorList>
    </citation>
    <scope>NUCLEOTIDE SEQUENCE [LARGE SCALE GENOMIC DNA]</scope>
    <source>
        <strain evidence="8">CGMCC 1.12664</strain>
    </source>
</reference>
<evidence type="ECO:0000256" key="2">
    <source>
        <dbReference type="ARBA" id="ARBA00022692"/>
    </source>
</evidence>
<organism evidence="7 8">
    <name type="scientific">Primorskyibacter flagellatus</name>
    <dbReference type="NCBI Taxonomy" id="1387277"/>
    <lineage>
        <taxon>Bacteria</taxon>
        <taxon>Pseudomonadati</taxon>
        <taxon>Pseudomonadota</taxon>
        <taxon>Alphaproteobacteria</taxon>
        <taxon>Rhodobacterales</taxon>
        <taxon>Roseobacteraceae</taxon>
        <taxon>Primorskyibacter</taxon>
    </lineage>
</organism>
<protein>
    <submittedName>
        <fullName evidence="7">Membrane protein</fullName>
    </submittedName>
</protein>
<dbReference type="GO" id="GO:0006672">
    <property type="term" value="P:ceramide metabolic process"/>
    <property type="evidence" value="ECO:0007669"/>
    <property type="project" value="InterPro"/>
</dbReference>
<feature type="transmembrane region" description="Helical" evidence="6">
    <location>
        <begin position="46"/>
        <end position="65"/>
    </location>
</feature>
<keyword evidence="4 6" id="KW-1133">Transmembrane helix</keyword>
<feature type="transmembrane region" description="Helical" evidence="6">
    <location>
        <begin position="71"/>
        <end position="91"/>
    </location>
</feature>
<feature type="transmembrane region" description="Helical" evidence="6">
    <location>
        <begin position="156"/>
        <end position="174"/>
    </location>
</feature>
<feature type="transmembrane region" description="Helical" evidence="6">
    <location>
        <begin position="103"/>
        <end position="125"/>
    </location>
</feature>
<dbReference type="AlphaFoldDB" id="A0A916ZXI5"/>
<evidence type="ECO:0000256" key="4">
    <source>
        <dbReference type="ARBA" id="ARBA00022989"/>
    </source>
</evidence>
<feature type="transmembrane region" description="Helical" evidence="6">
    <location>
        <begin position="22"/>
        <end position="39"/>
    </location>
</feature>
<feature type="transmembrane region" description="Helical" evidence="6">
    <location>
        <begin position="131"/>
        <end position="149"/>
    </location>
</feature>
<dbReference type="InterPro" id="IPR008901">
    <property type="entry name" value="ACER"/>
</dbReference>
<gene>
    <name evidence="7" type="ORF">GCM10011360_03500</name>
</gene>
<comment type="subcellular location">
    <subcellularLocation>
        <location evidence="1">Membrane</location>
        <topology evidence="1">Multi-pass membrane protein</topology>
    </subcellularLocation>
</comment>
<evidence type="ECO:0000256" key="1">
    <source>
        <dbReference type="ARBA" id="ARBA00004141"/>
    </source>
</evidence>
<comment type="caution">
    <text evidence="7">The sequence shown here is derived from an EMBL/GenBank/DDBJ whole genome shotgun (WGS) entry which is preliminary data.</text>
</comment>
<dbReference type="GO" id="GO:0016020">
    <property type="term" value="C:membrane"/>
    <property type="evidence" value="ECO:0007669"/>
    <property type="project" value="UniProtKB-SubCell"/>
</dbReference>
<evidence type="ECO:0000256" key="5">
    <source>
        <dbReference type="ARBA" id="ARBA00023136"/>
    </source>
</evidence>
<evidence type="ECO:0000313" key="8">
    <source>
        <dbReference type="Proteomes" id="UP000612855"/>
    </source>
</evidence>
<keyword evidence="3" id="KW-0378">Hydrolase</keyword>
<sequence>MDWTEAVDGYCERLGPGLWAEPWNAVTNLAFILVGLWMWRRSAGVAPARLLSAVLVVIGIGSGLFHTFAQAWAGVADVVPILVFVLLYVWFANRYFWRLGPVWSGVGTALFVPYAAATVPLFAMIPGLGGSSAYAPVPVLIAAYGVALWRRLQVARGLLTGAGVLCLSILFRALDAPLCGVWPGGTHFLWHLLNAAMLGWMIEVLRRHLSGSLAGGGGGR</sequence>
<dbReference type="Pfam" id="PF05875">
    <property type="entry name" value="Ceramidase"/>
    <property type="match status" value="1"/>
</dbReference>